<feature type="transmembrane region" description="Helical" evidence="2">
    <location>
        <begin position="88"/>
        <end position="107"/>
    </location>
</feature>
<feature type="transmembrane region" description="Helical" evidence="2">
    <location>
        <begin position="193"/>
        <end position="215"/>
    </location>
</feature>
<keyword evidence="2" id="KW-1133">Transmembrane helix</keyword>
<dbReference type="GO" id="GO:0043546">
    <property type="term" value="F:molybdopterin cofactor binding"/>
    <property type="evidence" value="ECO:0007669"/>
    <property type="project" value="TreeGrafter"/>
</dbReference>
<dbReference type="STRING" id="649638.Trad_1384"/>
<evidence type="ECO:0000256" key="1">
    <source>
        <dbReference type="SAM" id="MobiDB-lite"/>
    </source>
</evidence>
<dbReference type="Gene3D" id="3.90.420.10">
    <property type="entry name" value="Oxidoreductase, molybdopterin-binding domain"/>
    <property type="match status" value="1"/>
</dbReference>
<feature type="region of interest" description="Disordered" evidence="1">
    <location>
        <begin position="515"/>
        <end position="540"/>
    </location>
</feature>
<dbReference type="InterPro" id="IPR000572">
    <property type="entry name" value="OxRdtase_Mopterin-bd_dom"/>
</dbReference>
<dbReference type="RefSeq" id="WP_013177876.1">
    <property type="nucleotide sequence ID" value="NC_014221.1"/>
</dbReference>
<keyword evidence="5" id="KW-1185">Reference proteome</keyword>
<evidence type="ECO:0000259" key="3">
    <source>
        <dbReference type="Pfam" id="PF00174"/>
    </source>
</evidence>
<organism evidence="4 5">
    <name type="scientific">Truepera radiovictrix (strain DSM 17093 / CIP 108686 / LMG 22925 / RQ-24)</name>
    <dbReference type="NCBI Taxonomy" id="649638"/>
    <lineage>
        <taxon>Bacteria</taxon>
        <taxon>Thermotogati</taxon>
        <taxon>Deinococcota</taxon>
        <taxon>Deinococci</taxon>
        <taxon>Trueperales</taxon>
        <taxon>Trueperaceae</taxon>
        <taxon>Truepera</taxon>
    </lineage>
</organism>
<dbReference type="PANTHER" id="PTHR19372:SF7">
    <property type="entry name" value="SULFITE OXIDASE, MITOCHONDRIAL"/>
    <property type="match status" value="1"/>
</dbReference>
<dbReference type="Gene3D" id="2.60.40.650">
    <property type="match status" value="1"/>
</dbReference>
<dbReference type="eggNOG" id="COG2041">
    <property type="taxonomic scope" value="Bacteria"/>
</dbReference>
<dbReference type="Pfam" id="PF00174">
    <property type="entry name" value="Oxidored_molyb"/>
    <property type="match status" value="1"/>
</dbReference>
<evidence type="ECO:0000313" key="5">
    <source>
        <dbReference type="Proteomes" id="UP000000379"/>
    </source>
</evidence>
<keyword evidence="2" id="KW-0812">Transmembrane</keyword>
<dbReference type="SUPFAM" id="SSF56524">
    <property type="entry name" value="Oxidoreductase molybdopterin-binding domain"/>
    <property type="match status" value="1"/>
</dbReference>
<dbReference type="InterPro" id="IPR036374">
    <property type="entry name" value="OxRdtase_Mopterin-bd_sf"/>
</dbReference>
<dbReference type="Proteomes" id="UP000000379">
    <property type="component" value="Chromosome"/>
</dbReference>
<proteinExistence type="predicted"/>
<feature type="transmembrane region" description="Helical" evidence="2">
    <location>
        <begin position="119"/>
        <end position="138"/>
    </location>
</feature>
<evidence type="ECO:0000313" key="4">
    <source>
        <dbReference type="EMBL" id="ADI14506.1"/>
    </source>
</evidence>
<dbReference type="OrthoDB" id="9778777at2"/>
<dbReference type="GO" id="GO:0008482">
    <property type="term" value="F:sulfite oxidase activity"/>
    <property type="evidence" value="ECO:0007669"/>
    <property type="project" value="TreeGrafter"/>
</dbReference>
<dbReference type="GO" id="GO:0006790">
    <property type="term" value="P:sulfur compound metabolic process"/>
    <property type="evidence" value="ECO:0007669"/>
    <property type="project" value="TreeGrafter"/>
</dbReference>
<feature type="transmembrane region" description="Helical" evidence="2">
    <location>
        <begin position="144"/>
        <end position="163"/>
    </location>
</feature>
<dbReference type="SUPFAM" id="SSF81296">
    <property type="entry name" value="E set domains"/>
    <property type="match status" value="1"/>
</dbReference>
<reference evidence="4 5" key="2">
    <citation type="journal article" date="2011" name="Stand. Genomic Sci.">
        <title>Complete genome sequence of Truepera radiovictrix type strain (RQ-24).</title>
        <authorList>
            <person name="Ivanova N."/>
            <person name="Rohde C."/>
            <person name="Munk C."/>
            <person name="Nolan M."/>
            <person name="Lucas S."/>
            <person name="Del Rio T.G."/>
            <person name="Tice H."/>
            <person name="Deshpande S."/>
            <person name="Cheng J.F."/>
            <person name="Tapia R."/>
            <person name="Han C."/>
            <person name="Goodwin L."/>
            <person name="Pitluck S."/>
            <person name="Liolios K."/>
            <person name="Mavromatis K."/>
            <person name="Mikhailova N."/>
            <person name="Pati A."/>
            <person name="Chen A."/>
            <person name="Palaniappan K."/>
            <person name="Land M."/>
            <person name="Hauser L."/>
            <person name="Chang Y.J."/>
            <person name="Jeffries C.D."/>
            <person name="Brambilla E."/>
            <person name="Rohde M."/>
            <person name="Goker M."/>
            <person name="Tindall B.J."/>
            <person name="Woyke T."/>
            <person name="Bristow J."/>
            <person name="Eisen J.A."/>
            <person name="Markowitz V."/>
            <person name="Hugenholtz P."/>
            <person name="Kyrpides N.C."/>
            <person name="Klenk H.P."/>
            <person name="Lapidus A."/>
        </authorList>
    </citation>
    <scope>NUCLEOTIDE SEQUENCE [LARGE SCALE GENOMIC DNA]</scope>
    <source>
        <strain evidence="5">DSM 17093 / CIP 108686 / LMG 22925 / RQ-24</strain>
    </source>
</reference>
<sequence length="540" mass="58533">MTHTPRTPPHRVGFWGGFGLSLALLAPLSALGWLAWQLGLPFPPFNLFDGLARVLPGPLVTAGIDALVLVLLALGLSVADLAKLAEQLLALALFTALLLLAGGAFCAALRRRAPWRAGWALAVAVGVPLALVAAQAPGPHAPPFAAAWTLAFVLAWALLLTAAQRRLSPPAAATEVGAGASADLSAATDRRRFMVYLGGAAALVTVVAAGGAASLGGRRPDEEAEAGTRWSEVNRLPNADAAVQPAPGTRPELTPLEAHYRIDINLAPVVIDEKTWRLRVEGLVAAPLELTLDELRAYESVDQFVTLSCISNPIGGDLIGTTRWTGVPLVRLLDDWNLDPRASHLRITAADGFFEIIPVADIRRDERIMLCYAWDGVPLRFRHGFPLRIYIPDRYGMKQPKWIERIEAVDAWEPGYWVVRGWDREARMKATAVIDTVAQEAIVDEGGRALVPVGGIAHAGARGISRVEVRVDDGPWQEARLREPLSRTTWVLWRFDWPFEPGEHLLTVRCFEGDGTPQISERRPPHPSGATGLDGRRVQL</sequence>
<dbReference type="GO" id="GO:0020037">
    <property type="term" value="F:heme binding"/>
    <property type="evidence" value="ECO:0007669"/>
    <property type="project" value="TreeGrafter"/>
</dbReference>
<dbReference type="KEGG" id="tra:Trad_1384"/>
<protein>
    <submittedName>
        <fullName evidence="4">Oxidoreductase molybdopterin binding protein</fullName>
    </submittedName>
</protein>
<dbReference type="PANTHER" id="PTHR19372">
    <property type="entry name" value="SULFITE REDUCTASE"/>
    <property type="match status" value="1"/>
</dbReference>
<feature type="domain" description="Oxidoreductase molybdopterin-binding" evidence="3">
    <location>
        <begin position="268"/>
        <end position="417"/>
    </location>
</feature>
<dbReference type="EMBL" id="CP002049">
    <property type="protein sequence ID" value="ADI14506.1"/>
    <property type="molecule type" value="Genomic_DNA"/>
</dbReference>
<dbReference type="AlphaFoldDB" id="D7CWZ8"/>
<gene>
    <name evidence="4" type="ordered locus">Trad_1384</name>
</gene>
<dbReference type="InterPro" id="IPR014756">
    <property type="entry name" value="Ig_E-set"/>
</dbReference>
<name>D7CWZ8_TRURR</name>
<keyword evidence="2" id="KW-0472">Membrane</keyword>
<reference evidence="5" key="1">
    <citation type="submission" date="2010-05" db="EMBL/GenBank/DDBJ databases">
        <title>The complete genome of Truepera radiovictris DSM 17093.</title>
        <authorList>
            <consortium name="US DOE Joint Genome Institute (JGI-PGF)"/>
            <person name="Lucas S."/>
            <person name="Copeland A."/>
            <person name="Lapidus A."/>
            <person name="Glavina del Rio T."/>
            <person name="Dalin E."/>
            <person name="Tice H."/>
            <person name="Bruce D."/>
            <person name="Goodwin L."/>
            <person name="Pitluck S."/>
            <person name="Kyrpides N."/>
            <person name="Mavromatis K."/>
            <person name="Ovchinnikova G."/>
            <person name="Munk A.C."/>
            <person name="Detter J.C."/>
            <person name="Han C."/>
            <person name="Tapia R."/>
            <person name="Land M."/>
            <person name="Hauser L."/>
            <person name="Markowitz V."/>
            <person name="Cheng J.-F."/>
            <person name="Hugenholtz P."/>
            <person name="Woyke T."/>
            <person name="Wu D."/>
            <person name="Tindall B."/>
            <person name="Pomrenke H.G."/>
            <person name="Brambilla E."/>
            <person name="Klenk H.-P."/>
            <person name="Eisen J.A."/>
        </authorList>
    </citation>
    <scope>NUCLEOTIDE SEQUENCE [LARGE SCALE GENOMIC DNA]</scope>
    <source>
        <strain evidence="5">DSM 17093 / CIP 108686 / LMG 22925 / RQ-24</strain>
    </source>
</reference>
<evidence type="ECO:0000256" key="2">
    <source>
        <dbReference type="SAM" id="Phobius"/>
    </source>
</evidence>
<accession>D7CWZ8</accession>
<feature type="transmembrane region" description="Helical" evidence="2">
    <location>
        <begin position="12"/>
        <end position="36"/>
    </location>
</feature>
<dbReference type="HOGENOM" id="CLU_003827_2_1_0"/>